<dbReference type="GO" id="GO:0051287">
    <property type="term" value="F:NAD binding"/>
    <property type="evidence" value="ECO:0007669"/>
    <property type="project" value="TreeGrafter"/>
</dbReference>
<dbReference type="PROSITE" id="PS00893">
    <property type="entry name" value="NUDIX_BOX"/>
    <property type="match status" value="1"/>
</dbReference>
<dbReference type="InterPro" id="IPR015797">
    <property type="entry name" value="NUDIX_hydrolase-like_dom_sf"/>
</dbReference>
<evidence type="ECO:0000256" key="1">
    <source>
        <dbReference type="ARBA" id="ARBA00005582"/>
    </source>
</evidence>
<keyword evidence="2 3" id="KW-0378">Hydrolase</keyword>
<evidence type="ECO:0000259" key="4">
    <source>
        <dbReference type="PROSITE" id="PS51462"/>
    </source>
</evidence>
<dbReference type="PROSITE" id="PS51462">
    <property type="entry name" value="NUDIX"/>
    <property type="match status" value="1"/>
</dbReference>
<dbReference type="CDD" id="cd04670">
    <property type="entry name" value="NUDIX_ASFGF2_Nudt6"/>
    <property type="match status" value="1"/>
</dbReference>
<feature type="domain" description="Nudix hydrolase" evidence="4">
    <location>
        <begin position="96"/>
        <end position="236"/>
    </location>
</feature>
<dbReference type="GeneID" id="9683396"/>
<comment type="similarity">
    <text evidence="1 3">Belongs to the Nudix hydrolase family.</text>
</comment>
<dbReference type="Proteomes" id="UP000001876">
    <property type="component" value="Unassembled WGS sequence"/>
</dbReference>
<dbReference type="InterPro" id="IPR000086">
    <property type="entry name" value="NUDIX_hydrolase_dom"/>
</dbReference>
<evidence type="ECO:0000256" key="3">
    <source>
        <dbReference type="RuleBase" id="RU003476"/>
    </source>
</evidence>
<dbReference type="Gene3D" id="3.40.630.30">
    <property type="match status" value="1"/>
</dbReference>
<evidence type="ECO:0000313" key="6">
    <source>
        <dbReference type="Proteomes" id="UP000001876"/>
    </source>
</evidence>
<protein>
    <submittedName>
        <fullName evidence="5">Predicted protein</fullName>
    </submittedName>
</protein>
<dbReference type="Pfam" id="PF18290">
    <property type="entry name" value="Nudix_hydro"/>
    <property type="match status" value="1"/>
</dbReference>
<dbReference type="SUPFAM" id="SSF55811">
    <property type="entry name" value="Nudix"/>
    <property type="match status" value="1"/>
</dbReference>
<dbReference type="EMBL" id="GG663738">
    <property type="protein sequence ID" value="EEH57909.1"/>
    <property type="molecule type" value="Genomic_DNA"/>
</dbReference>
<dbReference type="InterPro" id="IPR040618">
    <property type="entry name" value="Pre-Nudix"/>
</dbReference>
<dbReference type="AlphaFoldDB" id="C1MPH2"/>
<dbReference type="OMA" id="SISHWRI"/>
<dbReference type="RefSeq" id="XP_003057958.1">
    <property type="nucleotide sequence ID" value="XM_003057912.1"/>
</dbReference>
<dbReference type="Pfam" id="PF00293">
    <property type="entry name" value="NUDIX"/>
    <property type="match status" value="1"/>
</dbReference>
<dbReference type="Gene3D" id="3.90.79.10">
    <property type="entry name" value="Nucleoside Triphosphate Pyrophosphohydrolase"/>
    <property type="match status" value="1"/>
</dbReference>
<dbReference type="PANTHER" id="PTHR13994">
    <property type="entry name" value="NUDIX HYDROLASE RELATED"/>
    <property type="match status" value="1"/>
</dbReference>
<dbReference type="KEGG" id="mpp:MICPUCDRAFT_6182"/>
<dbReference type="InterPro" id="IPR003293">
    <property type="entry name" value="Nudix_hydrolase6-like"/>
</dbReference>
<evidence type="ECO:0000256" key="2">
    <source>
        <dbReference type="ARBA" id="ARBA00022801"/>
    </source>
</evidence>
<name>C1MPH2_MICPC</name>
<dbReference type="GO" id="GO:0047631">
    <property type="term" value="F:ADP-ribose diphosphatase activity"/>
    <property type="evidence" value="ECO:0007669"/>
    <property type="project" value="TreeGrafter"/>
</dbReference>
<sequence length="236" mass="25268">TTLAHSVDRYGGVIVDADALPDTADAFAAALASSIARWKATGVRGVWLKIPAKRAELVGVAVHDGGFEFHHAEKTHAMLTRWLPTDEDDLLPPNASHQVGVGAFVTNGAGDVLLVQERRGPAAAASRPNFWKLPTGLVDCGEDIPSAAIREVMEETGVAVEFEAILGIRHGHDVAFGKSDLFFLVALKLADGAEDAAITIQEQELAAAAWKPLREMTHNPHIMPNSHMDHMYGLCA</sequence>
<dbReference type="PRINTS" id="PR00502">
    <property type="entry name" value="NUDIXFAMILY"/>
</dbReference>
<gene>
    <name evidence="5" type="ORF">MICPUCDRAFT_6182</name>
</gene>
<dbReference type="eggNOG" id="KOG0648">
    <property type="taxonomic scope" value="Eukaryota"/>
</dbReference>
<reference evidence="5 6" key="1">
    <citation type="journal article" date="2009" name="Science">
        <title>Green evolution and dynamic adaptations revealed by genomes of the marine picoeukaryotes Micromonas.</title>
        <authorList>
            <person name="Worden A.Z."/>
            <person name="Lee J.H."/>
            <person name="Mock T."/>
            <person name="Rouze P."/>
            <person name="Simmons M.P."/>
            <person name="Aerts A.L."/>
            <person name="Allen A.E."/>
            <person name="Cuvelier M.L."/>
            <person name="Derelle E."/>
            <person name="Everett M.V."/>
            <person name="Foulon E."/>
            <person name="Grimwood J."/>
            <person name="Gundlach H."/>
            <person name="Henrissat B."/>
            <person name="Napoli C."/>
            <person name="McDonald S.M."/>
            <person name="Parker M.S."/>
            <person name="Rombauts S."/>
            <person name="Salamov A."/>
            <person name="Von Dassow P."/>
            <person name="Badger J.H."/>
            <person name="Coutinho P.M."/>
            <person name="Demir E."/>
            <person name="Dubchak I."/>
            <person name="Gentemann C."/>
            <person name="Eikrem W."/>
            <person name="Gready J.E."/>
            <person name="John U."/>
            <person name="Lanier W."/>
            <person name="Lindquist E.A."/>
            <person name="Lucas S."/>
            <person name="Mayer K.F."/>
            <person name="Moreau H."/>
            <person name="Not F."/>
            <person name="Otillar R."/>
            <person name="Panaud O."/>
            <person name="Pangilinan J."/>
            <person name="Paulsen I."/>
            <person name="Piegu B."/>
            <person name="Poliakov A."/>
            <person name="Robbens S."/>
            <person name="Schmutz J."/>
            <person name="Toulza E."/>
            <person name="Wyss T."/>
            <person name="Zelensky A."/>
            <person name="Zhou K."/>
            <person name="Armbrust E.V."/>
            <person name="Bhattacharya D."/>
            <person name="Goodenough U.W."/>
            <person name="Van de Peer Y."/>
            <person name="Grigoriev I.V."/>
        </authorList>
    </citation>
    <scope>NUCLEOTIDE SEQUENCE [LARGE SCALE GENOMIC DNA]</scope>
    <source>
        <strain evidence="5 6">CCMP1545</strain>
    </source>
</reference>
<feature type="non-terminal residue" evidence="5">
    <location>
        <position position="1"/>
    </location>
</feature>
<accession>C1MPH2</accession>
<evidence type="ECO:0000313" key="5">
    <source>
        <dbReference type="EMBL" id="EEH57909.1"/>
    </source>
</evidence>
<dbReference type="OrthoDB" id="447842at2759"/>
<dbReference type="GO" id="GO:0035529">
    <property type="term" value="F:NADH pyrophosphatase activity"/>
    <property type="evidence" value="ECO:0007669"/>
    <property type="project" value="TreeGrafter"/>
</dbReference>
<feature type="non-terminal residue" evidence="5">
    <location>
        <position position="236"/>
    </location>
</feature>
<dbReference type="InterPro" id="IPR020476">
    <property type="entry name" value="Nudix_hydrolase"/>
</dbReference>
<dbReference type="PANTHER" id="PTHR13994:SF13">
    <property type="entry name" value="FI03680P"/>
    <property type="match status" value="1"/>
</dbReference>
<organism evidence="6">
    <name type="scientific">Micromonas pusilla (strain CCMP1545)</name>
    <name type="common">Picoplanktonic green alga</name>
    <dbReference type="NCBI Taxonomy" id="564608"/>
    <lineage>
        <taxon>Eukaryota</taxon>
        <taxon>Viridiplantae</taxon>
        <taxon>Chlorophyta</taxon>
        <taxon>Mamiellophyceae</taxon>
        <taxon>Mamiellales</taxon>
        <taxon>Mamiellaceae</taxon>
        <taxon>Micromonas</taxon>
    </lineage>
</organism>
<dbReference type="InterPro" id="IPR020084">
    <property type="entry name" value="NUDIX_hydrolase_CS"/>
</dbReference>
<keyword evidence="6" id="KW-1185">Reference proteome</keyword>
<proteinExistence type="inferred from homology"/>